<accession>A0A1X0IA76</accession>
<evidence type="ECO:0000313" key="1">
    <source>
        <dbReference type="EMBL" id="ORB39243.1"/>
    </source>
</evidence>
<keyword evidence="2" id="KW-1185">Reference proteome</keyword>
<proteinExistence type="predicted"/>
<dbReference type="EMBL" id="MVIE01000019">
    <property type="protein sequence ID" value="ORB39243.1"/>
    <property type="molecule type" value="Genomic_DNA"/>
</dbReference>
<evidence type="ECO:0000313" key="2">
    <source>
        <dbReference type="Proteomes" id="UP000192513"/>
    </source>
</evidence>
<dbReference type="RefSeq" id="WP_083172887.1">
    <property type="nucleotide sequence ID" value="NZ_AP022619.1"/>
</dbReference>
<sequence length="178" mass="19372">MRIVADELQALQSRLQAPVGQSTEVAQPPVTVVTLVASLIAPDALVASTSNYRGGPPTVWTVYAASRVALAYVEVEFDQQLYTADVERDVAKYRGEYAAANVRVAWVRPLSRITELTVSRSVVFADTGRLNVAASVRFAGVDEPLVLPDQCVMINDQQWERADELLGIIRDGVGASRQ</sequence>
<dbReference type="OrthoDB" id="9839919at2"/>
<comment type="caution">
    <text evidence="1">The sequence shown here is derived from an EMBL/GenBank/DDBJ whole genome shotgun (WGS) entry which is preliminary data.</text>
</comment>
<dbReference type="Proteomes" id="UP000192513">
    <property type="component" value="Unassembled WGS sequence"/>
</dbReference>
<gene>
    <name evidence="1" type="ORF">BST39_15795</name>
</gene>
<name>A0A1X0IA76_9MYCO</name>
<protein>
    <submittedName>
        <fullName evidence="1">Uncharacterized protein</fullName>
    </submittedName>
</protein>
<reference evidence="1 2" key="1">
    <citation type="submission" date="2017-02" db="EMBL/GenBank/DDBJ databases">
        <title>The new phylogeny of genus Mycobacterium.</title>
        <authorList>
            <person name="Tortoli E."/>
            <person name="Trovato A."/>
            <person name="Cirillo D.M."/>
        </authorList>
    </citation>
    <scope>NUCLEOTIDE SEQUENCE [LARGE SCALE GENOMIC DNA]</scope>
    <source>
        <strain evidence="1 2">DSM 45000</strain>
    </source>
</reference>
<organism evidence="1 2">
    <name type="scientific">Mycobacterium paraseoulense</name>
    <dbReference type="NCBI Taxonomy" id="590652"/>
    <lineage>
        <taxon>Bacteria</taxon>
        <taxon>Bacillati</taxon>
        <taxon>Actinomycetota</taxon>
        <taxon>Actinomycetes</taxon>
        <taxon>Mycobacteriales</taxon>
        <taxon>Mycobacteriaceae</taxon>
        <taxon>Mycobacterium</taxon>
    </lineage>
</organism>
<dbReference type="AlphaFoldDB" id="A0A1X0IA76"/>